<dbReference type="GeneID" id="85307937"/>
<feature type="compositionally biased region" description="Acidic residues" evidence="2">
    <location>
        <begin position="367"/>
        <end position="382"/>
    </location>
</feature>
<feature type="compositionally biased region" description="Acidic residues" evidence="2">
    <location>
        <begin position="312"/>
        <end position="325"/>
    </location>
</feature>
<dbReference type="InterPro" id="IPR013883">
    <property type="entry name" value="TF_Iwr1_dom"/>
</dbReference>
<accession>A0AAJ0FFN6</accession>
<evidence type="ECO:0000313" key="4">
    <source>
        <dbReference type="EMBL" id="KAK1765702.1"/>
    </source>
</evidence>
<dbReference type="GO" id="GO:0005737">
    <property type="term" value="C:cytoplasm"/>
    <property type="evidence" value="ECO:0007669"/>
    <property type="project" value="TreeGrafter"/>
</dbReference>
<sequence length="453" mass="50322">MSLPPETIQVKRKIDHENGPVHFLRVDEPKRQRSGTWLYERKQPNLGSPSVVQPWRQDDIRPVIHTSRTGNNNIPPNSVIAAVATASSESSENGIRPGPSMPPSTPLPASTDIRPRRFHMTRPPSKLASANSSNSRVANKARYTSAVFVERGAKRRRAAAVAAEGLRLQDTVSTPSQDASPSASAPARDRDDRMEDAAPLRFKRPGLRRKANEKEQGSSGGGHKARPPLPPSLLHRQHDGNMEQLARDMDAYTLEHIGLNLAKMDEDDEDDRSLGSPAKSASVTPRKYRPKAPAKRYAERHPEAAPLAKPEDDVDMQESDTEDDDYVIETYVRVPASTLAASIPAEQVGVLVFDNEPDIEFFYGAESDSEEEHQDDDDDSNAEDYYTADYPEDEVESDDEYDRDPYHYRNGNASDLEEFDEDHAVNSDVESTTNAGGIEALRSRVFGVQRSRD</sequence>
<feature type="compositionally biased region" description="Basic and acidic residues" evidence="2">
    <location>
        <begin position="187"/>
        <end position="198"/>
    </location>
</feature>
<feature type="region of interest" description="Disordered" evidence="2">
    <location>
        <begin position="169"/>
        <end position="238"/>
    </location>
</feature>
<evidence type="ECO:0000256" key="2">
    <source>
        <dbReference type="SAM" id="MobiDB-lite"/>
    </source>
</evidence>
<evidence type="ECO:0000256" key="1">
    <source>
        <dbReference type="ARBA" id="ARBA00010218"/>
    </source>
</evidence>
<dbReference type="RefSeq" id="XP_060281915.1">
    <property type="nucleotide sequence ID" value="XM_060424750.1"/>
</dbReference>
<keyword evidence="5" id="KW-1185">Reference proteome</keyword>
<feature type="compositionally biased region" description="Low complexity" evidence="2">
    <location>
        <begin position="128"/>
        <end position="139"/>
    </location>
</feature>
<proteinExistence type="inferred from homology"/>
<name>A0AAJ0FFN6_9PEZI</name>
<dbReference type="InterPro" id="IPR040150">
    <property type="entry name" value="Iwr1"/>
</dbReference>
<protein>
    <recommendedName>
        <fullName evidence="3">Transcription factor Iwr1 domain-containing protein</fullName>
    </recommendedName>
</protein>
<feature type="region of interest" description="Disordered" evidence="2">
    <location>
        <begin position="27"/>
        <end position="54"/>
    </location>
</feature>
<dbReference type="GO" id="GO:0006606">
    <property type="term" value="P:protein import into nucleus"/>
    <property type="evidence" value="ECO:0007669"/>
    <property type="project" value="InterPro"/>
</dbReference>
<comment type="caution">
    <text evidence="4">The sequence shown here is derived from an EMBL/GenBank/DDBJ whole genome shotgun (WGS) entry which is preliminary data.</text>
</comment>
<dbReference type="PANTHER" id="PTHR28063:SF1">
    <property type="entry name" value="RNA POLYMERASE II NUCLEAR LOCALIZATION PROTEIN IWR1"/>
    <property type="match status" value="1"/>
</dbReference>
<feature type="region of interest" description="Disordered" evidence="2">
    <location>
        <begin position="265"/>
        <end position="325"/>
    </location>
</feature>
<feature type="domain" description="Transcription factor Iwr1" evidence="3">
    <location>
        <begin position="324"/>
        <end position="394"/>
    </location>
</feature>
<dbReference type="Pfam" id="PF08574">
    <property type="entry name" value="Iwr1"/>
    <property type="match status" value="1"/>
</dbReference>
<dbReference type="Proteomes" id="UP001244011">
    <property type="component" value="Unassembled WGS sequence"/>
</dbReference>
<organism evidence="4 5">
    <name type="scientific">Phialemonium atrogriseum</name>
    <dbReference type="NCBI Taxonomy" id="1093897"/>
    <lineage>
        <taxon>Eukaryota</taxon>
        <taxon>Fungi</taxon>
        <taxon>Dikarya</taxon>
        <taxon>Ascomycota</taxon>
        <taxon>Pezizomycotina</taxon>
        <taxon>Sordariomycetes</taxon>
        <taxon>Sordariomycetidae</taxon>
        <taxon>Cephalothecales</taxon>
        <taxon>Cephalothecaceae</taxon>
        <taxon>Phialemonium</taxon>
    </lineage>
</organism>
<dbReference type="AlphaFoldDB" id="A0AAJ0FFN6"/>
<feature type="compositionally biased region" description="Low complexity" evidence="2">
    <location>
        <begin position="175"/>
        <end position="186"/>
    </location>
</feature>
<evidence type="ECO:0000259" key="3">
    <source>
        <dbReference type="Pfam" id="PF08574"/>
    </source>
</evidence>
<feature type="region of interest" description="Disordered" evidence="2">
    <location>
        <begin position="361"/>
        <end position="437"/>
    </location>
</feature>
<reference evidence="4" key="1">
    <citation type="submission" date="2023-06" db="EMBL/GenBank/DDBJ databases">
        <title>Genome-scale phylogeny and comparative genomics of the fungal order Sordariales.</title>
        <authorList>
            <consortium name="Lawrence Berkeley National Laboratory"/>
            <person name="Hensen N."/>
            <person name="Bonometti L."/>
            <person name="Westerberg I."/>
            <person name="Brannstrom I.O."/>
            <person name="Guillou S."/>
            <person name="Cros-Aarteil S."/>
            <person name="Calhoun S."/>
            <person name="Haridas S."/>
            <person name="Kuo A."/>
            <person name="Mondo S."/>
            <person name="Pangilinan J."/>
            <person name="Riley R."/>
            <person name="Labutti K."/>
            <person name="Andreopoulos B."/>
            <person name="Lipzen A."/>
            <person name="Chen C."/>
            <person name="Yanf M."/>
            <person name="Daum C."/>
            <person name="Ng V."/>
            <person name="Clum A."/>
            <person name="Steindorff A."/>
            <person name="Ohm R."/>
            <person name="Martin F."/>
            <person name="Silar P."/>
            <person name="Natvig D."/>
            <person name="Lalanne C."/>
            <person name="Gautier V."/>
            <person name="Ament-Velasquez S.L."/>
            <person name="Kruys A."/>
            <person name="Hutchinson M.I."/>
            <person name="Powell A.J."/>
            <person name="Barry K."/>
            <person name="Miller A.N."/>
            <person name="Grigoriev I.V."/>
            <person name="Debuchy R."/>
            <person name="Gladieux P."/>
            <person name="Thoren M.H."/>
            <person name="Johannesson H."/>
        </authorList>
    </citation>
    <scope>NUCLEOTIDE SEQUENCE</scope>
    <source>
        <strain evidence="4">8032-3</strain>
    </source>
</reference>
<dbReference type="PANTHER" id="PTHR28063">
    <property type="entry name" value="RNA POLYMERASE II NUCLEAR LOCALIZATION PROTEIN IWR1"/>
    <property type="match status" value="1"/>
</dbReference>
<evidence type="ECO:0000313" key="5">
    <source>
        <dbReference type="Proteomes" id="UP001244011"/>
    </source>
</evidence>
<comment type="similarity">
    <text evidence="1">Belongs to the IWR1/SLC7A6OS family.</text>
</comment>
<feature type="compositionally biased region" description="Acidic residues" evidence="2">
    <location>
        <begin position="390"/>
        <end position="402"/>
    </location>
</feature>
<gene>
    <name evidence="4" type="ORF">QBC33DRAFT_454945</name>
</gene>
<feature type="region of interest" description="Disordered" evidence="2">
    <location>
        <begin position="84"/>
        <end position="139"/>
    </location>
</feature>
<dbReference type="EMBL" id="MU839014">
    <property type="protein sequence ID" value="KAK1765702.1"/>
    <property type="molecule type" value="Genomic_DNA"/>
</dbReference>